<evidence type="ECO:0000313" key="2">
    <source>
        <dbReference type="EMBL" id="KAG0573337.1"/>
    </source>
</evidence>
<gene>
    <name evidence="2" type="ORF">KC19_VG169400</name>
</gene>
<sequence>MSNSVETSGIEKCNKLTVEGGKNSELGGVPVARPMAVPLERAALTPGDGSLPVPDKTESDSTELPSKPEWLDVFKTDYYDKKRSLERERRRAFRRSQEILQSAGSSKEEAKLAGEKLRPNTEGEKEEAKSAGDKEEAKPARA</sequence>
<keyword evidence="3" id="KW-1185">Reference proteome</keyword>
<evidence type="ECO:0000256" key="1">
    <source>
        <dbReference type="SAM" id="MobiDB-lite"/>
    </source>
</evidence>
<dbReference type="AlphaFoldDB" id="A0A8T0HRB4"/>
<dbReference type="EMBL" id="CM026426">
    <property type="protein sequence ID" value="KAG0573337.1"/>
    <property type="molecule type" value="Genomic_DNA"/>
</dbReference>
<feature type="compositionally biased region" description="Basic and acidic residues" evidence="1">
    <location>
        <begin position="106"/>
        <end position="142"/>
    </location>
</feature>
<feature type="region of interest" description="Disordered" evidence="1">
    <location>
        <begin position="85"/>
        <end position="142"/>
    </location>
</feature>
<dbReference type="Proteomes" id="UP000822688">
    <property type="component" value="Chromosome V"/>
</dbReference>
<name>A0A8T0HRB4_CERPU</name>
<comment type="caution">
    <text evidence="2">The sequence shown here is derived from an EMBL/GenBank/DDBJ whole genome shotgun (WGS) entry which is preliminary data.</text>
</comment>
<evidence type="ECO:0000313" key="3">
    <source>
        <dbReference type="Proteomes" id="UP000822688"/>
    </source>
</evidence>
<feature type="region of interest" description="Disordered" evidence="1">
    <location>
        <begin position="43"/>
        <end position="68"/>
    </location>
</feature>
<accession>A0A8T0HRB4</accession>
<organism evidence="2 3">
    <name type="scientific">Ceratodon purpureus</name>
    <name type="common">Fire moss</name>
    <name type="synonym">Dicranum purpureum</name>
    <dbReference type="NCBI Taxonomy" id="3225"/>
    <lineage>
        <taxon>Eukaryota</taxon>
        <taxon>Viridiplantae</taxon>
        <taxon>Streptophyta</taxon>
        <taxon>Embryophyta</taxon>
        <taxon>Bryophyta</taxon>
        <taxon>Bryophytina</taxon>
        <taxon>Bryopsida</taxon>
        <taxon>Dicranidae</taxon>
        <taxon>Pseudoditrichales</taxon>
        <taxon>Ditrichaceae</taxon>
        <taxon>Ceratodon</taxon>
    </lineage>
</organism>
<proteinExistence type="predicted"/>
<protein>
    <submittedName>
        <fullName evidence="2">Uncharacterized protein</fullName>
    </submittedName>
</protein>
<reference evidence="2" key="1">
    <citation type="submission" date="2020-06" db="EMBL/GenBank/DDBJ databases">
        <title>WGS assembly of Ceratodon purpureus strain R40.</title>
        <authorList>
            <person name="Carey S.B."/>
            <person name="Jenkins J."/>
            <person name="Shu S."/>
            <person name="Lovell J.T."/>
            <person name="Sreedasyam A."/>
            <person name="Maumus F."/>
            <person name="Tiley G.P."/>
            <person name="Fernandez-Pozo N."/>
            <person name="Barry K."/>
            <person name="Chen C."/>
            <person name="Wang M."/>
            <person name="Lipzen A."/>
            <person name="Daum C."/>
            <person name="Saski C.A."/>
            <person name="Payton A.C."/>
            <person name="Mcbreen J.C."/>
            <person name="Conrad R.E."/>
            <person name="Kollar L.M."/>
            <person name="Olsson S."/>
            <person name="Huttunen S."/>
            <person name="Landis J.B."/>
            <person name="Wickett N.J."/>
            <person name="Johnson M.G."/>
            <person name="Rensing S.A."/>
            <person name="Grimwood J."/>
            <person name="Schmutz J."/>
            <person name="Mcdaniel S.F."/>
        </authorList>
    </citation>
    <scope>NUCLEOTIDE SEQUENCE</scope>
    <source>
        <strain evidence="2">R40</strain>
    </source>
</reference>